<dbReference type="InterPro" id="IPR052164">
    <property type="entry name" value="Anthracycline_SecMetBiosynth"/>
</dbReference>
<sequence length="119" mass="13164">MTHKDKTINYIEFPLTDVVKTKRFYADVFGWEFQEWGPNYLSFSGAGVDGGFNGEDKTPVQSPGALVILFADDLEKTLAAVTTAGASIVREIYPFPGGRRFHFTDPNGNELAVWAEVAE</sequence>
<dbReference type="PANTHER" id="PTHR33993">
    <property type="entry name" value="GLYOXALASE-RELATED"/>
    <property type="match status" value="1"/>
</dbReference>
<dbReference type="Pfam" id="PF00903">
    <property type="entry name" value="Glyoxalase"/>
    <property type="match status" value="1"/>
</dbReference>
<evidence type="ECO:0000313" key="2">
    <source>
        <dbReference type="EMBL" id="NVO56954.1"/>
    </source>
</evidence>
<accession>A0ABX2PT70</accession>
<protein>
    <submittedName>
        <fullName evidence="2">VOC family protein</fullName>
    </submittedName>
</protein>
<dbReference type="InterPro" id="IPR029068">
    <property type="entry name" value="Glyas_Bleomycin-R_OHBP_Dase"/>
</dbReference>
<dbReference type="InterPro" id="IPR037523">
    <property type="entry name" value="VOC_core"/>
</dbReference>
<evidence type="ECO:0000259" key="1">
    <source>
        <dbReference type="PROSITE" id="PS51819"/>
    </source>
</evidence>
<proteinExistence type="predicted"/>
<dbReference type="EMBL" id="JABXWT010000008">
    <property type="protein sequence ID" value="NVO56954.1"/>
    <property type="molecule type" value="Genomic_DNA"/>
</dbReference>
<dbReference type="CDD" id="cd07247">
    <property type="entry name" value="SgaA_N_like"/>
    <property type="match status" value="1"/>
</dbReference>
<reference evidence="2 3" key="1">
    <citation type="submission" date="2020-06" db="EMBL/GenBank/DDBJ databases">
        <authorList>
            <person name="Cao W.R."/>
        </authorList>
    </citation>
    <scope>NUCLEOTIDE SEQUENCE [LARGE SCALE GENOMIC DNA]</scope>
    <source>
        <strain evidence="2 3">B1Z28</strain>
    </source>
</reference>
<dbReference type="InterPro" id="IPR004360">
    <property type="entry name" value="Glyas_Fos-R_dOase_dom"/>
</dbReference>
<gene>
    <name evidence="2" type="ORF">HW561_14255</name>
</gene>
<dbReference type="Gene3D" id="3.10.180.10">
    <property type="entry name" value="2,3-Dihydroxybiphenyl 1,2-Dioxygenase, domain 1"/>
    <property type="match status" value="1"/>
</dbReference>
<name>A0ABX2PT70_9RHOB</name>
<dbReference type="RefSeq" id="WP_176865893.1">
    <property type="nucleotide sequence ID" value="NZ_JABXWT010000008.1"/>
</dbReference>
<dbReference type="PROSITE" id="PS51819">
    <property type="entry name" value="VOC"/>
    <property type="match status" value="1"/>
</dbReference>
<comment type="caution">
    <text evidence="2">The sequence shown here is derived from an EMBL/GenBank/DDBJ whole genome shotgun (WGS) entry which is preliminary data.</text>
</comment>
<evidence type="ECO:0000313" key="3">
    <source>
        <dbReference type="Proteomes" id="UP000630805"/>
    </source>
</evidence>
<dbReference type="SUPFAM" id="SSF54593">
    <property type="entry name" value="Glyoxalase/Bleomycin resistance protein/Dihydroxybiphenyl dioxygenase"/>
    <property type="match status" value="1"/>
</dbReference>
<dbReference type="PANTHER" id="PTHR33993:SF1">
    <property type="entry name" value="GLYOXALASE FAMILY PROTEIN"/>
    <property type="match status" value="1"/>
</dbReference>
<keyword evidence="3" id="KW-1185">Reference proteome</keyword>
<feature type="domain" description="VOC" evidence="1">
    <location>
        <begin position="7"/>
        <end position="116"/>
    </location>
</feature>
<dbReference type="Proteomes" id="UP000630805">
    <property type="component" value="Unassembled WGS sequence"/>
</dbReference>
<organism evidence="2 3">
    <name type="scientific">Ruegeria haliotis</name>
    <dbReference type="NCBI Taxonomy" id="2747601"/>
    <lineage>
        <taxon>Bacteria</taxon>
        <taxon>Pseudomonadati</taxon>
        <taxon>Pseudomonadota</taxon>
        <taxon>Alphaproteobacteria</taxon>
        <taxon>Rhodobacterales</taxon>
        <taxon>Roseobacteraceae</taxon>
        <taxon>Ruegeria</taxon>
    </lineage>
</organism>